<gene>
    <name evidence="1" type="ORF">SAMN06264365_10589</name>
</gene>
<dbReference type="Proteomes" id="UP000198415">
    <property type="component" value="Unassembled WGS sequence"/>
</dbReference>
<keyword evidence="2" id="KW-1185">Reference proteome</keyword>
<evidence type="ECO:0000313" key="2">
    <source>
        <dbReference type="Proteomes" id="UP000198415"/>
    </source>
</evidence>
<reference evidence="1 2" key="1">
    <citation type="submission" date="2017-06" db="EMBL/GenBank/DDBJ databases">
        <authorList>
            <person name="Kim H.J."/>
            <person name="Triplett B.A."/>
        </authorList>
    </citation>
    <scope>NUCLEOTIDE SEQUENCE [LARGE SCALE GENOMIC DNA]</scope>
    <source>
        <strain evidence="1 2">DSM 43151</strain>
    </source>
</reference>
<dbReference type="OrthoDB" id="292843at2"/>
<dbReference type="EMBL" id="FZNR01000005">
    <property type="protein sequence ID" value="SNR73203.1"/>
    <property type="molecule type" value="Genomic_DNA"/>
</dbReference>
<dbReference type="RefSeq" id="WP_089293803.1">
    <property type="nucleotide sequence ID" value="NZ_BOMU01000035.1"/>
</dbReference>
<proteinExistence type="predicted"/>
<sequence length="93" mass="10069">MLAALVVVAATGDTAEVLPSLRALLVRDFYGVADTAELLADLAGPDHELLHRIDLLLDGDRIIRGGLAVDFIWIDEAISVRLAAVRDRLRAHT</sequence>
<dbReference type="AlphaFoldDB" id="A0A238YRH7"/>
<accession>A0A238YRH7</accession>
<protein>
    <submittedName>
        <fullName evidence="1">Uncharacterized protein</fullName>
    </submittedName>
</protein>
<evidence type="ECO:0000313" key="1">
    <source>
        <dbReference type="EMBL" id="SNR73203.1"/>
    </source>
</evidence>
<organism evidence="1 2">
    <name type="scientific">Actinoplanes regularis</name>
    <dbReference type="NCBI Taxonomy" id="52697"/>
    <lineage>
        <taxon>Bacteria</taxon>
        <taxon>Bacillati</taxon>
        <taxon>Actinomycetota</taxon>
        <taxon>Actinomycetes</taxon>
        <taxon>Micromonosporales</taxon>
        <taxon>Micromonosporaceae</taxon>
        <taxon>Actinoplanes</taxon>
    </lineage>
</organism>
<name>A0A238YRH7_9ACTN</name>